<dbReference type="CDD" id="cd09917">
    <property type="entry name" value="F-box_SF"/>
    <property type="match status" value="1"/>
</dbReference>
<keyword evidence="1" id="KW-0833">Ubl conjugation pathway</keyword>
<sequence>MAATLRKRLLDDIRDVQNNPYPNTHLHVHDEDITRACLILDPEQYQVLHLTIKFSEYYPIFAPEISIQTEIEHPNVFGDYICATMLNTAEDWTPAYTLRGIIIQMLSFFMSESVEQEHWMGPDHHGEQVDIWSYRDPCSLDDRPAFQCKTCGFVEWSEEYPIPEPKPMETVSSNTASTSKRQSKIFELPDEVIIHLMSFMDATDLVALSGAIPSISHMLRSYDVLRIQDLNCFVLKKSLMDTKLGIGVSVTGGRRPVFRSEFDLLSNEAYNLHGIRTSVQGVPFDRWLPLPLSRRHWEKVRLNTFHSLTGLRTLANLPSKDNVSVLYHFMNTIVVQFSATADNSLKKPSARSTLSHASEKAVESYYALFHILLCIAIEDPTVVPSADKTITSFLNGPRTKKEFPDLGHVLVAALISTKGVTQPLIMAIIKEAILRNVVWMLDSKGAGMAELAYMEPNEGSRYRLYMTFYASKTSYRLLMFLRLFFSMAKTPGKSLVQLRDELFDSHGAPPHGITASMMPQINKIHAVASFPEFLSYMGVQDLPTAAQFSAFLKRTIGESVKMGYSAVPMTQSQLYLIRRQHDVDVEKSKDVVVTKELEQWFTRGEMWYDNGWTGRPSFFPQKKERDALGGGRGGRGGRGRGRGRGRGG</sequence>
<protein>
    <recommendedName>
        <fullName evidence="7">UBC core domain-containing protein</fullName>
    </recommendedName>
</protein>
<dbReference type="InterPro" id="IPR000608">
    <property type="entry name" value="UBC"/>
</dbReference>
<evidence type="ECO:0000256" key="2">
    <source>
        <dbReference type="SAM" id="MobiDB-lite"/>
    </source>
</evidence>
<dbReference type="Proteomes" id="UP001152607">
    <property type="component" value="Unassembled WGS sequence"/>
</dbReference>
<evidence type="ECO:0000313" key="5">
    <source>
        <dbReference type="EMBL" id="CAI6336649.1"/>
    </source>
</evidence>
<dbReference type="OrthoDB" id="109543at2759"/>
<dbReference type="PANTHER" id="PTHR24067">
    <property type="entry name" value="UBIQUITIN-CONJUGATING ENZYME E2"/>
    <property type="match status" value="1"/>
</dbReference>
<dbReference type="InterPro" id="IPR050113">
    <property type="entry name" value="Ub_conjugating_enzyme"/>
</dbReference>
<dbReference type="PROSITE" id="PS50181">
    <property type="entry name" value="FBOX"/>
    <property type="match status" value="1"/>
</dbReference>
<feature type="region of interest" description="Disordered" evidence="2">
    <location>
        <begin position="618"/>
        <end position="648"/>
    </location>
</feature>
<proteinExistence type="predicted"/>
<feature type="compositionally biased region" description="Basic residues" evidence="2">
    <location>
        <begin position="635"/>
        <end position="648"/>
    </location>
</feature>
<dbReference type="InterPro" id="IPR001810">
    <property type="entry name" value="F-box_dom"/>
</dbReference>
<evidence type="ECO:0000259" key="4">
    <source>
        <dbReference type="PROSITE" id="PS50181"/>
    </source>
</evidence>
<accession>A0A9W4XLS0</accession>
<name>A0A9W4XLS0_9PLEO</name>
<feature type="domain" description="F-box" evidence="4">
    <location>
        <begin position="182"/>
        <end position="209"/>
    </location>
</feature>
<dbReference type="EMBL" id="CAOQHR010000006">
    <property type="protein sequence ID" value="CAI6336649.1"/>
    <property type="molecule type" value="Genomic_DNA"/>
</dbReference>
<dbReference type="PROSITE" id="PS50127">
    <property type="entry name" value="UBC_2"/>
    <property type="match status" value="1"/>
</dbReference>
<evidence type="ECO:0008006" key="7">
    <source>
        <dbReference type="Google" id="ProtNLM"/>
    </source>
</evidence>
<feature type="domain" description="UBC core" evidence="3">
    <location>
        <begin position="1"/>
        <end position="159"/>
    </location>
</feature>
<gene>
    <name evidence="5" type="ORF">PDIGIT_LOCUS9753</name>
</gene>
<keyword evidence="6" id="KW-1185">Reference proteome</keyword>
<dbReference type="InterPro" id="IPR016135">
    <property type="entry name" value="UBQ-conjugating_enzyme/RWD"/>
</dbReference>
<organism evidence="5 6">
    <name type="scientific">Periconia digitata</name>
    <dbReference type="NCBI Taxonomy" id="1303443"/>
    <lineage>
        <taxon>Eukaryota</taxon>
        <taxon>Fungi</taxon>
        <taxon>Dikarya</taxon>
        <taxon>Ascomycota</taxon>
        <taxon>Pezizomycotina</taxon>
        <taxon>Dothideomycetes</taxon>
        <taxon>Pleosporomycetidae</taxon>
        <taxon>Pleosporales</taxon>
        <taxon>Massarineae</taxon>
        <taxon>Periconiaceae</taxon>
        <taxon>Periconia</taxon>
    </lineage>
</organism>
<comment type="caution">
    <text evidence="5">The sequence shown here is derived from an EMBL/GenBank/DDBJ whole genome shotgun (WGS) entry which is preliminary data.</text>
</comment>
<reference evidence="5" key="1">
    <citation type="submission" date="2023-01" db="EMBL/GenBank/DDBJ databases">
        <authorList>
            <person name="Van Ghelder C."/>
            <person name="Rancurel C."/>
        </authorList>
    </citation>
    <scope>NUCLEOTIDE SEQUENCE</scope>
    <source>
        <strain evidence="5">CNCM I-4278</strain>
    </source>
</reference>
<dbReference type="SMART" id="SM00212">
    <property type="entry name" value="UBCc"/>
    <property type="match status" value="1"/>
</dbReference>
<dbReference type="Gene3D" id="3.10.110.10">
    <property type="entry name" value="Ubiquitin Conjugating Enzyme"/>
    <property type="match status" value="1"/>
</dbReference>
<evidence type="ECO:0000256" key="1">
    <source>
        <dbReference type="ARBA" id="ARBA00022786"/>
    </source>
</evidence>
<dbReference type="Pfam" id="PF00179">
    <property type="entry name" value="UQ_con"/>
    <property type="match status" value="1"/>
</dbReference>
<evidence type="ECO:0000259" key="3">
    <source>
        <dbReference type="PROSITE" id="PS50127"/>
    </source>
</evidence>
<dbReference type="AlphaFoldDB" id="A0A9W4XLS0"/>
<dbReference type="SUPFAM" id="SSF54495">
    <property type="entry name" value="UBC-like"/>
    <property type="match status" value="1"/>
</dbReference>
<evidence type="ECO:0000313" key="6">
    <source>
        <dbReference type="Proteomes" id="UP001152607"/>
    </source>
</evidence>